<organism evidence="4 5">
    <name type="scientific">Pacificibacter maritimus</name>
    <dbReference type="NCBI Taxonomy" id="762213"/>
    <lineage>
        <taxon>Bacteria</taxon>
        <taxon>Pseudomonadati</taxon>
        <taxon>Pseudomonadota</taxon>
        <taxon>Alphaproteobacteria</taxon>
        <taxon>Rhodobacterales</taxon>
        <taxon>Roseobacteraceae</taxon>
        <taxon>Pacificibacter</taxon>
    </lineage>
</organism>
<dbReference type="OrthoDB" id="7161641at2"/>
<sequence>MSDTHVSKPNDQDPVPEKDAKADAVEGGKDVQDSDAPDRDAPTSKAQDGDAPESARSENKDPTSPKQPKRRHMRRFAIWMGSLSFLIAFLVALTILALTGRDIVLPSKLSTYFEEKISRDLGDAKVNIGQVVVNVDKDFIPHIRARNVSIIDPTGSELARLNELQAQFSFSQLKTRQFTPRRLLVSGAQIVLRRRVDGSFALDFGGAAGTVGSSEQVLQAIDTVFSTAPFNAVESVQARELTISLEDARSNRIWSGTNASVTLRNTSDSIDISTDLDVFNGTENLAELQVSMVTRKRSLATTISLNMSDVPALDVAQQSPALSFLSVLDAPISAAMRAKVNGSGILTSYAGTLEIGSGQLVAGDEAQPLNFDGAKGYFSYDPIAERLSFSEVSLRTDAYDVAGTGHILLRDFDGIFPSKFEGQFSIDRLSADPRDVFAAPIVFDQGAVDLQLQLNPFSIDVGQIALRRGDLWLRGAGRGNVTDQGWNAAFDAQIDQMHVDDLMSLWPEAVIPKTRVWIKENITEAKFENVNLALRLPAGATQPQTHLAWEFDDANVRFMKTLPPVENGAGYGEISGNALTVVVQDGAVTAATGGAVDVTDTVLRIPQLDIKPATLDVQIQTSSTVEAALSLVEQKPFFALKNAAFGPDVSQGQAQLYGQISLPLIKKLTLEDVDFNISGDLTDLKSDQLMKGQELRSPRMVLALDSTGLSLTGRVDVDQARAQAEWRKDFGADNRGRSRISGEVTINQALLDVFGISLPRDTIDGAAQGRMDVALQLGQDPAFDISSDLEGLSLSLPAIGYSKLKDWSGDFRITGTAGAQPKVTDLSLSFAGLSAENGSVTLKPDGGLDRLRFDDVQVGAWLDSSVTLLGRGKGKPVSVQVKGGRLSLHKSPLAQVSGGASTQSSGPIEIVLDQLDVTKDLSLKGFQAQLSDQNGLAGSYSGRLNGTAPVTGTVTTGPDGPIITVKAKDAGKVVVAAKLLEEASGGTFDMTLTALPAPQSYSGFARIKDIKIQSAPELAELLSLVSVVGLLEQMSGPGIGFSEIESAFTITPKSILIGTTNAQGPSLGITAEGRYQIASQVIDLQGVISPIYFLNGIGQIFSRKGEGLFGFNFSLRGPIDNPAIGVNPLSILTPGALRGIFRASPQPAPAPAAPTN</sequence>
<feature type="transmembrane region" description="Helical" evidence="2">
    <location>
        <begin position="76"/>
        <end position="98"/>
    </location>
</feature>
<feature type="compositionally biased region" description="Basic and acidic residues" evidence="1">
    <location>
        <begin position="1"/>
        <end position="42"/>
    </location>
</feature>
<dbReference type="AlphaFoldDB" id="A0A3N4VBK0"/>
<dbReference type="Proteomes" id="UP000269689">
    <property type="component" value="Unassembled WGS sequence"/>
</dbReference>
<dbReference type="RefSeq" id="WP_123791446.1">
    <property type="nucleotide sequence ID" value="NZ_RKQK01000001.1"/>
</dbReference>
<evidence type="ECO:0000313" key="5">
    <source>
        <dbReference type="Proteomes" id="UP000269689"/>
    </source>
</evidence>
<protein>
    <submittedName>
        <fullName evidence="4">AsmA-like protein</fullName>
    </submittedName>
</protein>
<gene>
    <name evidence="4" type="ORF">EDD53_0324</name>
</gene>
<dbReference type="InterPro" id="IPR025263">
    <property type="entry name" value="YhdP_central"/>
</dbReference>
<keyword evidence="2" id="KW-0472">Membrane</keyword>
<dbReference type="EMBL" id="RKQK01000001">
    <property type="protein sequence ID" value="RPE71210.1"/>
    <property type="molecule type" value="Genomic_DNA"/>
</dbReference>
<evidence type="ECO:0000256" key="1">
    <source>
        <dbReference type="SAM" id="MobiDB-lite"/>
    </source>
</evidence>
<evidence type="ECO:0000256" key="2">
    <source>
        <dbReference type="SAM" id="Phobius"/>
    </source>
</evidence>
<name>A0A3N4VBK0_9RHOB</name>
<reference evidence="4 5" key="1">
    <citation type="submission" date="2018-11" db="EMBL/GenBank/DDBJ databases">
        <title>Genomic Encyclopedia of Type Strains, Phase IV (KMG-IV): sequencing the most valuable type-strain genomes for metagenomic binning, comparative biology and taxonomic classification.</title>
        <authorList>
            <person name="Goeker M."/>
        </authorList>
    </citation>
    <scope>NUCLEOTIDE SEQUENCE [LARGE SCALE GENOMIC DNA]</scope>
    <source>
        <strain evidence="4 5">DSM 104731</strain>
    </source>
</reference>
<keyword evidence="5" id="KW-1185">Reference proteome</keyword>
<feature type="region of interest" description="Disordered" evidence="1">
    <location>
        <begin position="1"/>
        <end position="70"/>
    </location>
</feature>
<accession>A0A3N4VBK0</accession>
<feature type="compositionally biased region" description="Basic and acidic residues" evidence="1">
    <location>
        <begin position="53"/>
        <end position="63"/>
    </location>
</feature>
<evidence type="ECO:0000313" key="4">
    <source>
        <dbReference type="EMBL" id="RPE71210.1"/>
    </source>
</evidence>
<evidence type="ECO:0000259" key="3">
    <source>
        <dbReference type="Pfam" id="PF13116"/>
    </source>
</evidence>
<comment type="caution">
    <text evidence="4">The sequence shown here is derived from an EMBL/GenBank/DDBJ whole genome shotgun (WGS) entry which is preliminary data.</text>
</comment>
<dbReference type="Pfam" id="PF13116">
    <property type="entry name" value="YhdP"/>
    <property type="match status" value="1"/>
</dbReference>
<keyword evidence="2" id="KW-0812">Transmembrane</keyword>
<feature type="domain" description="YhdP central" evidence="3">
    <location>
        <begin position="419"/>
        <end position="921"/>
    </location>
</feature>
<keyword evidence="2" id="KW-1133">Transmembrane helix</keyword>
<proteinExistence type="predicted"/>